<dbReference type="GO" id="GO:0017057">
    <property type="term" value="F:6-phosphogluconolactonase activity"/>
    <property type="evidence" value="ECO:0007669"/>
    <property type="project" value="TreeGrafter"/>
</dbReference>
<dbReference type="EMBL" id="CP028989">
    <property type="protein sequence ID" value="UUO69458.1"/>
    <property type="molecule type" value="Genomic_DNA"/>
</dbReference>
<accession>A0AAE9NIW7</accession>
<evidence type="ECO:0000256" key="4">
    <source>
        <dbReference type="SAM" id="Phobius"/>
    </source>
</evidence>
<name>A0AAE9NIW7_9BRAD</name>
<keyword evidence="4" id="KW-0812">Transmembrane</keyword>
<evidence type="ECO:0000313" key="5">
    <source>
        <dbReference type="EMBL" id="UUO69458.1"/>
    </source>
</evidence>
<keyword evidence="2" id="KW-0119">Carbohydrate metabolism</keyword>
<dbReference type="InterPro" id="IPR050282">
    <property type="entry name" value="Cycloisomerase_2"/>
</dbReference>
<reference evidence="5" key="1">
    <citation type="submission" date="2018-04" db="EMBL/GenBank/DDBJ databases">
        <title>Genomes of Endosymbiotic and Endophytic Bradyrhizobium Publication status.</title>
        <authorList>
            <person name="Guha S."/>
            <person name="Jorrin B."/>
            <person name="Sarkar M."/>
            <person name="Poole P.S."/>
            <person name="DasGupta M."/>
        </authorList>
    </citation>
    <scope>NUCLEOTIDE SEQUENCE</scope>
    <source>
        <strain evidence="5">WBOS16</strain>
    </source>
</reference>
<evidence type="ECO:0000256" key="2">
    <source>
        <dbReference type="ARBA" id="ARBA00022526"/>
    </source>
</evidence>
<dbReference type="InterPro" id="IPR011045">
    <property type="entry name" value="N2O_reductase_N"/>
</dbReference>
<dbReference type="AlphaFoldDB" id="A0AAE9NIW7"/>
<gene>
    <name evidence="5" type="ORF">DCM83_04010</name>
</gene>
<feature type="transmembrane region" description="Helical" evidence="4">
    <location>
        <begin position="35"/>
        <end position="55"/>
    </location>
</feature>
<proteinExistence type="inferred from homology"/>
<dbReference type="InterPro" id="IPR015943">
    <property type="entry name" value="WD40/YVTN_repeat-like_dom_sf"/>
</dbReference>
<evidence type="ECO:0000256" key="1">
    <source>
        <dbReference type="ARBA" id="ARBA00005564"/>
    </source>
</evidence>
<keyword evidence="2" id="KW-0313">Glucose metabolism</keyword>
<feature type="region of interest" description="Disordered" evidence="3">
    <location>
        <begin position="1"/>
        <end position="30"/>
    </location>
</feature>
<dbReference type="Gene3D" id="2.130.10.10">
    <property type="entry name" value="YVTN repeat-like/Quinoprotein amine dehydrogenase"/>
    <property type="match status" value="1"/>
</dbReference>
<organism evidence="5 6">
    <name type="scientific">Bradyrhizobium betae</name>
    <dbReference type="NCBI Taxonomy" id="244734"/>
    <lineage>
        <taxon>Bacteria</taxon>
        <taxon>Pseudomonadati</taxon>
        <taxon>Pseudomonadota</taxon>
        <taxon>Alphaproteobacteria</taxon>
        <taxon>Hyphomicrobiales</taxon>
        <taxon>Nitrobacteraceae</taxon>
        <taxon>Bradyrhizobium</taxon>
    </lineage>
</organism>
<sequence length="404" mass="42873">MRRCAARYPHGQEHKAATQPQEEPMSRLPRGSAATAFRAAIAVTLFASLTLFSGARPGMAETFIYVGNADSNDISVFKLAESGEMIAVQTAAFKGVDKPGSSTPLAITPDRRVLLAGVRSQPYVAVSFAIDPGTGQLNPVGSGPLADSMANIAVDRSGKFLFSASYGSNKVALNPLHASGVAGEPKQVIATGLNAHAFLPSPDNRFVFATNLGSDQVLAFAFDAATGTLTPGNPPAYKMPDKSGPRHFVFHPNGKFVYLVHELNGDVAAFAYAAESGAWNEIQRTTALPEGFSGKEPDKKPWAADIHITPDGRFLYASERTTSTLIAYKIDASSGRLTTIGSVPTEKQPRGFQIDPSGRYLAAVGELSDSMTVYAIDRSSGALAKLKSYSTGKKPNWVEFVTLP</sequence>
<dbReference type="SUPFAM" id="SSF50974">
    <property type="entry name" value="Nitrous oxide reductase, N-terminal domain"/>
    <property type="match status" value="2"/>
</dbReference>
<dbReference type="Proteomes" id="UP001058872">
    <property type="component" value="Chromosome"/>
</dbReference>
<dbReference type="PANTHER" id="PTHR30344:SF1">
    <property type="entry name" value="6-PHOSPHOGLUCONOLACTONASE"/>
    <property type="match status" value="1"/>
</dbReference>
<dbReference type="GO" id="GO:0006006">
    <property type="term" value="P:glucose metabolic process"/>
    <property type="evidence" value="ECO:0007669"/>
    <property type="project" value="UniProtKB-KW"/>
</dbReference>
<evidence type="ECO:0000313" key="6">
    <source>
        <dbReference type="Proteomes" id="UP001058872"/>
    </source>
</evidence>
<comment type="similarity">
    <text evidence="1">Belongs to the cycloisomerase 2 family.</text>
</comment>
<evidence type="ECO:0000256" key="3">
    <source>
        <dbReference type="SAM" id="MobiDB-lite"/>
    </source>
</evidence>
<dbReference type="PANTHER" id="PTHR30344">
    <property type="entry name" value="6-PHOSPHOGLUCONOLACTONASE-RELATED"/>
    <property type="match status" value="1"/>
</dbReference>
<protein>
    <submittedName>
        <fullName evidence="5">6-phosphogluconolactonase</fullName>
    </submittedName>
</protein>
<dbReference type="Pfam" id="PF10282">
    <property type="entry name" value="Lactonase"/>
    <property type="match status" value="1"/>
</dbReference>
<dbReference type="GO" id="GO:0005829">
    <property type="term" value="C:cytosol"/>
    <property type="evidence" value="ECO:0007669"/>
    <property type="project" value="TreeGrafter"/>
</dbReference>
<keyword evidence="4" id="KW-1133">Transmembrane helix</keyword>
<dbReference type="InterPro" id="IPR019405">
    <property type="entry name" value="Lactonase_7-beta_prop"/>
</dbReference>
<keyword evidence="4" id="KW-0472">Membrane</keyword>